<reference evidence="2" key="1">
    <citation type="submission" date="2022-11" db="UniProtKB">
        <authorList>
            <consortium name="WormBaseParasite"/>
        </authorList>
    </citation>
    <scope>IDENTIFICATION</scope>
</reference>
<organism evidence="1 2">
    <name type="scientific">Panagrolaimus sp. JU765</name>
    <dbReference type="NCBI Taxonomy" id="591449"/>
    <lineage>
        <taxon>Eukaryota</taxon>
        <taxon>Metazoa</taxon>
        <taxon>Ecdysozoa</taxon>
        <taxon>Nematoda</taxon>
        <taxon>Chromadorea</taxon>
        <taxon>Rhabditida</taxon>
        <taxon>Tylenchina</taxon>
        <taxon>Panagrolaimomorpha</taxon>
        <taxon>Panagrolaimoidea</taxon>
        <taxon>Panagrolaimidae</taxon>
        <taxon>Panagrolaimus</taxon>
    </lineage>
</organism>
<accession>A0AC34RRX2</accession>
<protein>
    <submittedName>
        <fullName evidence="2">Uncharacterized protein</fullName>
    </submittedName>
</protein>
<proteinExistence type="predicted"/>
<evidence type="ECO:0000313" key="2">
    <source>
        <dbReference type="WBParaSite" id="JU765_v2.g9697.t1"/>
    </source>
</evidence>
<dbReference type="Proteomes" id="UP000887576">
    <property type="component" value="Unplaced"/>
</dbReference>
<name>A0AC34RRX2_9BILA</name>
<evidence type="ECO:0000313" key="1">
    <source>
        <dbReference type="Proteomes" id="UP000887576"/>
    </source>
</evidence>
<sequence>MSCNFCGKILQTIHATNAKKHLRKCNPESYLSVADVDGLKPLPSKKINVEIIEKKFWPNNFFSFEKTPKDVDETIRDFVQNQVLPSTSQPIKIES</sequence>
<dbReference type="WBParaSite" id="JU765_v2.g9697.t1">
    <property type="protein sequence ID" value="JU765_v2.g9697.t1"/>
    <property type="gene ID" value="JU765_v2.g9697"/>
</dbReference>